<dbReference type="SUPFAM" id="SSF88946">
    <property type="entry name" value="Sigma2 domain of RNA polymerase sigma factors"/>
    <property type="match status" value="1"/>
</dbReference>
<keyword evidence="2" id="KW-0731">Sigma factor</keyword>
<evidence type="ECO:0000259" key="6">
    <source>
        <dbReference type="Pfam" id="PF08281"/>
    </source>
</evidence>
<protein>
    <recommendedName>
        <fullName evidence="9">RNA polymerase sigma factor SigS</fullName>
    </recommendedName>
</protein>
<dbReference type="InterPro" id="IPR036388">
    <property type="entry name" value="WH-like_DNA-bd_sf"/>
</dbReference>
<feature type="domain" description="RNA polymerase sigma-70 region 2" evidence="5">
    <location>
        <begin position="23"/>
        <end position="93"/>
    </location>
</feature>
<reference evidence="7 8" key="1">
    <citation type="journal article" date="2013" name="Int. J. Syst. Evol. Microbiol.">
        <title>Tumebacillus flagellatus sp. nov., an alpha-amylase/pullulanase-producing bacterium isolated from cassava wastewater.</title>
        <authorList>
            <person name="Wang Q."/>
            <person name="Xie N."/>
            <person name="Qin Y."/>
            <person name="Shen N."/>
            <person name="Zhu J."/>
            <person name="Mi H."/>
            <person name="Huang R."/>
        </authorList>
    </citation>
    <scope>NUCLEOTIDE SEQUENCE [LARGE SCALE GENOMIC DNA]</scope>
    <source>
        <strain evidence="7 8">GST4</strain>
    </source>
</reference>
<evidence type="ECO:0000256" key="2">
    <source>
        <dbReference type="ARBA" id="ARBA00023082"/>
    </source>
</evidence>
<dbReference type="GO" id="GO:0006352">
    <property type="term" value="P:DNA-templated transcription initiation"/>
    <property type="evidence" value="ECO:0007669"/>
    <property type="project" value="InterPro"/>
</dbReference>
<comment type="caution">
    <text evidence="7">The sequence shown here is derived from an EMBL/GenBank/DDBJ whole genome shotgun (WGS) entry which is preliminary data.</text>
</comment>
<feature type="domain" description="RNA polymerase sigma factor 70 region 4 type 2" evidence="6">
    <location>
        <begin position="116"/>
        <end position="168"/>
    </location>
</feature>
<dbReference type="RefSeq" id="WP_038087399.1">
    <property type="nucleotide sequence ID" value="NZ_JMIR01000012.1"/>
</dbReference>
<dbReference type="Pfam" id="PF04542">
    <property type="entry name" value="Sigma70_r2"/>
    <property type="match status" value="1"/>
</dbReference>
<dbReference type="PANTHER" id="PTHR30385">
    <property type="entry name" value="SIGMA FACTOR F FLAGELLAR"/>
    <property type="match status" value="1"/>
</dbReference>
<organism evidence="7 8">
    <name type="scientific">Tumebacillus flagellatus</name>
    <dbReference type="NCBI Taxonomy" id="1157490"/>
    <lineage>
        <taxon>Bacteria</taxon>
        <taxon>Bacillati</taxon>
        <taxon>Bacillota</taxon>
        <taxon>Bacilli</taxon>
        <taxon>Bacillales</taxon>
        <taxon>Alicyclobacillaceae</taxon>
        <taxon>Tumebacillus</taxon>
    </lineage>
</organism>
<dbReference type="Pfam" id="PF08281">
    <property type="entry name" value="Sigma70_r4_2"/>
    <property type="match status" value="1"/>
</dbReference>
<dbReference type="InterPro" id="IPR014284">
    <property type="entry name" value="RNA_pol_sigma-70_dom"/>
</dbReference>
<dbReference type="NCBIfam" id="TIGR02937">
    <property type="entry name" value="sigma70-ECF"/>
    <property type="match status" value="1"/>
</dbReference>
<dbReference type="InterPro" id="IPR007627">
    <property type="entry name" value="RNA_pol_sigma70_r2"/>
</dbReference>
<evidence type="ECO:0000259" key="5">
    <source>
        <dbReference type="Pfam" id="PF04542"/>
    </source>
</evidence>
<dbReference type="OrthoDB" id="2375738at2"/>
<dbReference type="Proteomes" id="UP000027931">
    <property type="component" value="Unassembled WGS sequence"/>
</dbReference>
<keyword evidence="3" id="KW-0238">DNA-binding</keyword>
<dbReference type="Gene3D" id="1.10.1740.10">
    <property type="match status" value="1"/>
</dbReference>
<evidence type="ECO:0000313" key="8">
    <source>
        <dbReference type="Proteomes" id="UP000027931"/>
    </source>
</evidence>
<evidence type="ECO:0000256" key="3">
    <source>
        <dbReference type="ARBA" id="ARBA00023125"/>
    </source>
</evidence>
<name>A0A074MBK2_9BACL</name>
<dbReference type="eggNOG" id="COG1191">
    <property type="taxonomic scope" value="Bacteria"/>
</dbReference>
<proteinExistence type="predicted"/>
<evidence type="ECO:0008006" key="9">
    <source>
        <dbReference type="Google" id="ProtNLM"/>
    </source>
</evidence>
<dbReference type="EMBL" id="JMIR01000012">
    <property type="protein sequence ID" value="KEO83307.1"/>
    <property type="molecule type" value="Genomic_DNA"/>
</dbReference>
<sequence length="175" mass="20123">MIDRWTPIVLQAQAQDPIATQQLIEEFTNLIHSAVASFRPQRDLRADLVQESYLGFLRAIHSYDPTLGFSFAAHAKSQTRAAVWHFLRVKKRTRLREEICFDDIAPPALSADFSRLEWREMLATLSDREALAVERLFKDGCSMSELARLEGVHPDTARTWKKRALQKLKAQLCRS</sequence>
<dbReference type="AlphaFoldDB" id="A0A074MBK2"/>
<dbReference type="GO" id="GO:0016987">
    <property type="term" value="F:sigma factor activity"/>
    <property type="evidence" value="ECO:0007669"/>
    <property type="project" value="UniProtKB-KW"/>
</dbReference>
<evidence type="ECO:0000256" key="4">
    <source>
        <dbReference type="ARBA" id="ARBA00023163"/>
    </source>
</evidence>
<gene>
    <name evidence="7" type="ORF">EL26_10035</name>
</gene>
<dbReference type="SUPFAM" id="SSF88659">
    <property type="entry name" value="Sigma3 and sigma4 domains of RNA polymerase sigma factors"/>
    <property type="match status" value="1"/>
</dbReference>
<keyword evidence="1" id="KW-0805">Transcription regulation</keyword>
<evidence type="ECO:0000313" key="7">
    <source>
        <dbReference type="EMBL" id="KEO83307.1"/>
    </source>
</evidence>
<dbReference type="GO" id="GO:0003677">
    <property type="term" value="F:DNA binding"/>
    <property type="evidence" value="ECO:0007669"/>
    <property type="project" value="UniProtKB-KW"/>
</dbReference>
<dbReference type="InterPro" id="IPR013324">
    <property type="entry name" value="RNA_pol_sigma_r3/r4-like"/>
</dbReference>
<dbReference type="InterPro" id="IPR013249">
    <property type="entry name" value="RNA_pol_sigma70_r4_t2"/>
</dbReference>
<dbReference type="Gene3D" id="1.10.10.10">
    <property type="entry name" value="Winged helix-like DNA-binding domain superfamily/Winged helix DNA-binding domain"/>
    <property type="match status" value="1"/>
</dbReference>
<accession>A0A074MBK2</accession>
<keyword evidence="8" id="KW-1185">Reference proteome</keyword>
<dbReference type="InterPro" id="IPR013325">
    <property type="entry name" value="RNA_pol_sigma_r2"/>
</dbReference>
<dbReference type="STRING" id="1157490.EL26_10035"/>
<evidence type="ECO:0000256" key="1">
    <source>
        <dbReference type="ARBA" id="ARBA00023015"/>
    </source>
</evidence>
<keyword evidence="4" id="KW-0804">Transcription</keyword>